<proteinExistence type="predicted"/>
<evidence type="ECO:0008006" key="3">
    <source>
        <dbReference type="Google" id="ProtNLM"/>
    </source>
</evidence>
<accession>A0AAU9CE50</accession>
<evidence type="ECO:0000313" key="2">
    <source>
        <dbReference type="Proteomes" id="UP001348817"/>
    </source>
</evidence>
<reference evidence="1 2" key="1">
    <citation type="submission" date="2021-12" db="EMBL/GenBank/DDBJ databases">
        <title>Genome sequencing of bacteria with rrn-lacking chromosome and rrn-plasmid.</title>
        <authorList>
            <person name="Anda M."/>
            <person name="Iwasaki W."/>
        </authorList>
    </citation>
    <scope>NUCLEOTIDE SEQUENCE [LARGE SCALE GENOMIC DNA]</scope>
    <source>
        <strain evidence="1 2">DSM 100852</strain>
    </source>
</reference>
<dbReference type="KEGG" id="fax:FUAX_05150"/>
<dbReference type="AlphaFoldDB" id="A0AAU9CE50"/>
<dbReference type="EMBL" id="AP025314">
    <property type="protein sequence ID" value="BDD08083.1"/>
    <property type="molecule type" value="Genomic_DNA"/>
</dbReference>
<dbReference type="RefSeq" id="WP_338393362.1">
    <property type="nucleotide sequence ID" value="NZ_AP025314.1"/>
</dbReference>
<dbReference type="Proteomes" id="UP001348817">
    <property type="component" value="Chromosome"/>
</dbReference>
<protein>
    <recommendedName>
        <fullName evidence="3">Carboxypeptidase regulatory-like domain-containing protein</fullName>
    </recommendedName>
</protein>
<gene>
    <name evidence="1" type="ORF">FUAX_05150</name>
</gene>
<keyword evidence="2" id="KW-1185">Reference proteome</keyword>
<organism evidence="1 2">
    <name type="scientific">Fulvitalea axinellae</name>
    <dbReference type="NCBI Taxonomy" id="1182444"/>
    <lineage>
        <taxon>Bacteria</taxon>
        <taxon>Pseudomonadati</taxon>
        <taxon>Bacteroidota</taxon>
        <taxon>Cytophagia</taxon>
        <taxon>Cytophagales</taxon>
        <taxon>Persicobacteraceae</taxon>
        <taxon>Fulvitalea</taxon>
    </lineage>
</organism>
<sequence>MKNKFLKLNNPCDEKWENMKPNRKGRYCDLCSKNIIDFTGLNQTEISEIIEKPGKRICARLTRSQLNAPIFSPGNDFKLNLPKSNVAAGLIIASALTVGQTLHAENLAVETELSPSPDKVLRSKKEKTNYTEPNEPKSDDFIIFKGIVTSKDLGKPVENSKITFVSPLKLYIAYSAKDGTFSMKIPADLIDNDNVIRVSYYDIKEKRNKDSFFQYETTDYILPRHEMTTEFAIEADPEEILLGEIDVYTEIGNPIVLSNGTEIKYREFAKAQLGKKSSCNLENKEYLYFDPDFAIAIYGQKAKDGLFILIDKTGK</sequence>
<name>A0AAU9CE50_9BACT</name>
<evidence type="ECO:0000313" key="1">
    <source>
        <dbReference type="EMBL" id="BDD08083.1"/>
    </source>
</evidence>